<dbReference type="Proteomes" id="UP000190285">
    <property type="component" value="Unassembled WGS sequence"/>
</dbReference>
<sequence>MKKVLLAFDDLRKINQVKNKLKDKLEKRGFLVRLAKEISLQEIEKLLDEEGDYSILILKENFQFDNYINEYYLFKISNKFSNLNMVCIIDNKHYGSNCIRELFERNIYNCIFTKDASIENIVYISINPRLQDEAKGYYGLYDNFTDTKKEDKYFSKLPIGFTKKKVKKMYRDDKVIIKEKVVYKTPRDYQKIIGIYSPYSAGKTVIAANLAKCYTKNKLTVGLIDTDYYKKDLIYYFPLKNSDFLKMLNLYKDLEGERDTSDISSYGISIGKRLTLFSDHRDSIYKITYEMVNSIVRNCVANIIIIDISKDLDNTVINEILSLCDERIIVADKMLSTLNGLPYKLSLKRFNRRNISLIINRDVNIKNLSNMDIIKHFKHIELFGKEKYSLNFDEIFFIPNNLELIAEALARREVAYGKDKDFDESIEKIAATLYKISALKSNKRSLLGKLFKEI</sequence>
<evidence type="ECO:0000313" key="2">
    <source>
        <dbReference type="Proteomes" id="UP000190285"/>
    </source>
</evidence>
<dbReference type="OrthoDB" id="9794577at2"/>
<dbReference type="SUPFAM" id="SSF52540">
    <property type="entry name" value="P-loop containing nucleoside triphosphate hydrolases"/>
    <property type="match status" value="1"/>
</dbReference>
<name>A0A1T5LSB7_9FIRM</name>
<proteinExistence type="predicted"/>
<dbReference type="EMBL" id="FUZT01000008">
    <property type="protein sequence ID" value="SKC78791.1"/>
    <property type="molecule type" value="Genomic_DNA"/>
</dbReference>
<reference evidence="1 2" key="1">
    <citation type="submission" date="2017-02" db="EMBL/GenBank/DDBJ databases">
        <authorList>
            <person name="Peterson S.W."/>
        </authorList>
    </citation>
    <scope>NUCLEOTIDE SEQUENCE [LARGE SCALE GENOMIC DNA]</scope>
    <source>
        <strain evidence="1 2">M1</strain>
    </source>
</reference>
<dbReference type="InterPro" id="IPR027417">
    <property type="entry name" value="P-loop_NTPase"/>
</dbReference>
<dbReference type="AlphaFoldDB" id="A0A1T5LSB7"/>
<dbReference type="RefSeq" id="WP_079492971.1">
    <property type="nucleotide sequence ID" value="NZ_FUZT01000008.1"/>
</dbReference>
<dbReference type="STRING" id="36842.SAMN02194393_03212"/>
<keyword evidence="1" id="KW-0966">Cell projection</keyword>
<dbReference type="Gene3D" id="3.40.50.300">
    <property type="entry name" value="P-loop containing nucleotide triphosphate hydrolases"/>
    <property type="match status" value="1"/>
</dbReference>
<protein>
    <submittedName>
        <fullName evidence="1">MinD-like ATPase involved in chromosome partitioning or flagellar assembly</fullName>
    </submittedName>
</protein>
<keyword evidence="1" id="KW-0969">Cilium</keyword>
<accession>A0A1T5LSB7</accession>
<organism evidence="1 2">
    <name type="scientific">Maledivibacter halophilus</name>
    <dbReference type="NCBI Taxonomy" id="36842"/>
    <lineage>
        <taxon>Bacteria</taxon>
        <taxon>Bacillati</taxon>
        <taxon>Bacillota</taxon>
        <taxon>Clostridia</taxon>
        <taxon>Peptostreptococcales</taxon>
        <taxon>Caminicellaceae</taxon>
        <taxon>Maledivibacter</taxon>
    </lineage>
</organism>
<evidence type="ECO:0000313" key="1">
    <source>
        <dbReference type="EMBL" id="SKC78791.1"/>
    </source>
</evidence>
<gene>
    <name evidence="1" type="ORF">SAMN02194393_03212</name>
</gene>
<keyword evidence="1" id="KW-0282">Flagellum</keyword>
<keyword evidence="2" id="KW-1185">Reference proteome</keyword>